<reference evidence="3" key="1">
    <citation type="submission" date="2023-07" db="EMBL/GenBank/DDBJ databases">
        <title>Chromosome-level Genome Assembly of Striped Snakehead (Channa striata).</title>
        <authorList>
            <person name="Liu H."/>
        </authorList>
    </citation>
    <scope>NUCLEOTIDE SEQUENCE</scope>
    <source>
        <strain evidence="3">Gz</strain>
        <tissue evidence="3">Muscle</tissue>
    </source>
</reference>
<dbReference type="EMBL" id="JAUPFM010000001">
    <property type="protein sequence ID" value="KAK2862407.1"/>
    <property type="molecule type" value="Genomic_DNA"/>
</dbReference>
<dbReference type="InterPro" id="IPR032736">
    <property type="entry name" value="Hinderin"/>
</dbReference>
<evidence type="ECO:0000256" key="2">
    <source>
        <dbReference type="SAM" id="MobiDB-lite"/>
    </source>
</evidence>
<dbReference type="PANTHER" id="PTHR28375:SF1">
    <property type="entry name" value="PROTEIN HINDERIN"/>
    <property type="match status" value="1"/>
</dbReference>
<comment type="caution">
    <text evidence="3">The sequence shown here is derived from an EMBL/GenBank/DDBJ whole genome shotgun (WGS) entry which is preliminary data.</text>
</comment>
<sequence>MAAASRRSENSGIFWMSDVSDEEQPFSICVDWDGGPGITCKSRATKVRARRSSDCKNGATVKKGSKKHGHLQSGRSEVFAKENMSAHQISTATTECTFAPQLNACLPQSQIISETSGGRSQACLKDLCPEDKRRIANLIEELARVSEQKEESVRRLKDEQENFERKIQQLEQQNLVIAQERESLQQQYKECQELLGLYQQYLSQQQAKLNESIAQLTQLPAHSKVLRNEEVHSRTFTGRADGSLFDGSYLGIAAIQPKQQHMHWTNDGGREAVQTCSNHASSSCVSEFSSTDGPVKQHRSPKKKCRESISESCHRCEHCHCSGQTSVGVTQHQRSYNGSNLENSHQTNRHECERLQNGDITALNVEQTLTRPLLGPEDWEEKRHHLLLQKMQLERERERLQARLIEQEERLRRQNQQLCQTHLDYSRFQQGTQAELSNSTTRTGDPQPEGPSHQHFPSSAREVAQVHPAEPHSHRKSPQPAPAARDNSIHTQEPLQQSARAMATSPATSPVSLSKPSSPSGMQKTPDARLDFSVVEILDMFSPVSSSVQRKPSTGRNKMTQGRLNFTTPKPMGQTLLTPAGTYSQSTHHDLEESQILEDIFFIC</sequence>
<accession>A0AA88NP25</accession>
<feature type="compositionally biased region" description="Polar residues" evidence="2">
    <location>
        <begin position="489"/>
        <end position="499"/>
    </location>
</feature>
<name>A0AA88NP25_CHASR</name>
<dbReference type="PANTHER" id="PTHR28375">
    <property type="entry name" value="PROTEIN HINDERIN"/>
    <property type="match status" value="1"/>
</dbReference>
<feature type="coiled-coil region" evidence="1">
    <location>
        <begin position="135"/>
        <end position="187"/>
    </location>
</feature>
<dbReference type="AlphaFoldDB" id="A0AA88NP25"/>
<evidence type="ECO:0000256" key="1">
    <source>
        <dbReference type="SAM" id="Coils"/>
    </source>
</evidence>
<feature type="region of interest" description="Disordered" evidence="2">
    <location>
        <begin position="546"/>
        <end position="574"/>
    </location>
</feature>
<dbReference type="Pfam" id="PF15369">
    <property type="entry name" value="KIAA1328"/>
    <property type="match status" value="2"/>
</dbReference>
<feature type="coiled-coil region" evidence="1">
    <location>
        <begin position="383"/>
        <end position="421"/>
    </location>
</feature>
<proteinExistence type="predicted"/>
<feature type="region of interest" description="Disordered" evidence="2">
    <location>
        <begin position="51"/>
        <end position="73"/>
    </location>
</feature>
<organism evidence="3 4">
    <name type="scientific">Channa striata</name>
    <name type="common">Snakehead murrel</name>
    <name type="synonym">Ophicephalus striatus</name>
    <dbReference type="NCBI Taxonomy" id="64152"/>
    <lineage>
        <taxon>Eukaryota</taxon>
        <taxon>Metazoa</taxon>
        <taxon>Chordata</taxon>
        <taxon>Craniata</taxon>
        <taxon>Vertebrata</taxon>
        <taxon>Euteleostomi</taxon>
        <taxon>Actinopterygii</taxon>
        <taxon>Neopterygii</taxon>
        <taxon>Teleostei</taxon>
        <taxon>Neoteleostei</taxon>
        <taxon>Acanthomorphata</taxon>
        <taxon>Anabantaria</taxon>
        <taxon>Anabantiformes</taxon>
        <taxon>Channoidei</taxon>
        <taxon>Channidae</taxon>
        <taxon>Channa</taxon>
    </lineage>
</organism>
<feature type="compositionally biased region" description="Low complexity" evidence="2">
    <location>
        <begin position="509"/>
        <end position="520"/>
    </location>
</feature>
<dbReference type="Proteomes" id="UP001187415">
    <property type="component" value="Unassembled WGS sequence"/>
</dbReference>
<evidence type="ECO:0000313" key="4">
    <source>
        <dbReference type="Proteomes" id="UP001187415"/>
    </source>
</evidence>
<keyword evidence="1" id="KW-0175">Coiled coil</keyword>
<gene>
    <name evidence="3" type="ORF">Q5P01_001940</name>
</gene>
<protein>
    <recommendedName>
        <fullName evidence="5">Protein hinderin</fullName>
    </recommendedName>
</protein>
<evidence type="ECO:0008006" key="5">
    <source>
        <dbReference type="Google" id="ProtNLM"/>
    </source>
</evidence>
<keyword evidence="4" id="KW-1185">Reference proteome</keyword>
<feature type="region of interest" description="Disordered" evidence="2">
    <location>
        <begin position="432"/>
        <end position="526"/>
    </location>
</feature>
<feature type="compositionally biased region" description="Polar residues" evidence="2">
    <location>
        <begin position="432"/>
        <end position="444"/>
    </location>
</feature>
<evidence type="ECO:0000313" key="3">
    <source>
        <dbReference type="EMBL" id="KAK2862407.1"/>
    </source>
</evidence>
<feature type="compositionally biased region" description="Polar residues" evidence="2">
    <location>
        <begin position="546"/>
        <end position="568"/>
    </location>
</feature>